<proteinExistence type="inferred from homology"/>
<dbReference type="PANTHER" id="PTHR35357:SF17">
    <property type="entry name" value="PECTINESTERASE INHIBITOR 12"/>
    <property type="match status" value="1"/>
</dbReference>
<reference evidence="5" key="1">
    <citation type="journal article" date="2023" name="Science">
        <title>Elucidation of the pathway for biosynthesis of saponin adjuvants from the soapbark tree.</title>
        <authorList>
            <person name="Reed J."/>
            <person name="Orme A."/>
            <person name="El-Demerdash A."/>
            <person name="Owen C."/>
            <person name="Martin L.B.B."/>
            <person name="Misra R.C."/>
            <person name="Kikuchi S."/>
            <person name="Rejzek M."/>
            <person name="Martin A.C."/>
            <person name="Harkess A."/>
            <person name="Leebens-Mack J."/>
            <person name="Louveau T."/>
            <person name="Stephenson M.J."/>
            <person name="Osbourn A."/>
        </authorList>
    </citation>
    <scope>NUCLEOTIDE SEQUENCE</scope>
    <source>
        <strain evidence="5">S10</strain>
    </source>
</reference>
<feature type="domain" description="Pectinesterase inhibitor" evidence="4">
    <location>
        <begin position="23"/>
        <end position="97"/>
    </location>
</feature>
<dbReference type="InterPro" id="IPR006501">
    <property type="entry name" value="Pectinesterase_inhib_dom"/>
</dbReference>
<comment type="similarity">
    <text evidence="3">Belongs to the PMEI family.</text>
</comment>
<dbReference type="PANTHER" id="PTHR35357">
    <property type="entry name" value="OS02G0537100 PROTEIN"/>
    <property type="match status" value="1"/>
</dbReference>
<dbReference type="InterPro" id="IPR035513">
    <property type="entry name" value="Invertase/methylesterase_inhib"/>
</dbReference>
<evidence type="ECO:0000313" key="5">
    <source>
        <dbReference type="EMBL" id="KAJ7944645.1"/>
    </source>
</evidence>
<dbReference type="KEGG" id="qsa:O6P43_034006"/>
<protein>
    <submittedName>
        <fullName evidence="5">Pectinesterase inhibitor</fullName>
    </submittedName>
</protein>
<dbReference type="NCBIfam" id="TIGR01614">
    <property type="entry name" value="PME_inhib"/>
    <property type="match status" value="1"/>
</dbReference>
<dbReference type="SUPFAM" id="SSF101148">
    <property type="entry name" value="Plant invertase/pectin methylesterase inhibitor"/>
    <property type="match status" value="1"/>
</dbReference>
<keyword evidence="1" id="KW-0732">Signal</keyword>
<name>A0AAD7KRV7_QUISA</name>
<sequence>MHPINSFMNLASEAAKNDPQLSFDFCVACLEANTKNQPTSLEELVAISVDVTMSNTTNTISKISDLLKEQKFGDYAKSCLQDCLELYSDCSFEFRRCYLCTQVQGFSHS</sequence>
<accession>A0AAD7KRV7</accession>
<dbReference type="GO" id="GO:0004857">
    <property type="term" value="F:enzyme inhibitor activity"/>
    <property type="evidence" value="ECO:0007669"/>
    <property type="project" value="InterPro"/>
</dbReference>
<gene>
    <name evidence="5" type="ORF">O6P43_034006</name>
</gene>
<dbReference type="Pfam" id="PF04043">
    <property type="entry name" value="PMEI"/>
    <property type="match status" value="1"/>
</dbReference>
<comment type="caution">
    <text evidence="5">The sequence shown here is derived from an EMBL/GenBank/DDBJ whole genome shotgun (WGS) entry which is preliminary data.</text>
</comment>
<dbReference type="AlphaFoldDB" id="A0AAD7KRV7"/>
<organism evidence="5 6">
    <name type="scientific">Quillaja saponaria</name>
    <name type="common">Soap bark tree</name>
    <dbReference type="NCBI Taxonomy" id="32244"/>
    <lineage>
        <taxon>Eukaryota</taxon>
        <taxon>Viridiplantae</taxon>
        <taxon>Streptophyta</taxon>
        <taxon>Embryophyta</taxon>
        <taxon>Tracheophyta</taxon>
        <taxon>Spermatophyta</taxon>
        <taxon>Magnoliopsida</taxon>
        <taxon>eudicotyledons</taxon>
        <taxon>Gunneridae</taxon>
        <taxon>Pentapetalae</taxon>
        <taxon>rosids</taxon>
        <taxon>fabids</taxon>
        <taxon>Fabales</taxon>
        <taxon>Quillajaceae</taxon>
        <taxon>Quillaja</taxon>
    </lineage>
</organism>
<dbReference type="EMBL" id="JARAOO010000014">
    <property type="protein sequence ID" value="KAJ7944645.1"/>
    <property type="molecule type" value="Genomic_DNA"/>
</dbReference>
<evidence type="ECO:0000256" key="1">
    <source>
        <dbReference type="ARBA" id="ARBA00022729"/>
    </source>
</evidence>
<evidence type="ECO:0000313" key="6">
    <source>
        <dbReference type="Proteomes" id="UP001163823"/>
    </source>
</evidence>
<evidence type="ECO:0000256" key="3">
    <source>
        <dbReference type="ARBA" id="ARBA00038471"/>
    </source>
</evidence>
<dbReference type="Proteomes" id="UP001163823">
    <property type="component" value="Chromosome 14"/>
</dbReference>
<keyword evidence="2" id="KW-1015">Disulfide bond</keyword>
<evidence type="ECO:0000259" key="4">
    <source>
        <dbReference type="Pfam" id="PF04043"/>
    </source>
</evidence>
<keyword evidence="6" id="KW-1185">Reference proteome</keyword>
<dbReference type="Gene3D" id="1.20.140.40">
    <property type="entry name" value="Invertase/pectin methylesterase inhibitor family protein"/>
    <property type="match status" value="1"/>
</dbReference>
<evidence type="ECO:0000256" key="2">
    <source>
        <dbReference type="ARBA" id="ARBA00023157"/>
    </source>
</evidence>